<protein>
    <submittedName>
        <fullName evidence="2">AAA family ATPase</fullName>
    </submittedName>
</protein>
<dbReference type="SUPFAM" id="SSF52540">
    <property type="entry name" value="P-loop containing nucleoside triphosphate hydrolases"/>
    <property type="match status" value="1"/>
</dbReference>
<dbReference type="Gene3D" id="3.40.50.300">
    <property type="entry name" value="P-loop containing nucleotide triphosphate hydrolases"/>
    <property type="match status" value="1"/>
</dbReference>
<dbReference type="InterPro" id="IPR003593">
    <property type="entry name" value="AAA+_ATPase"/>
</dbReference>
<dbReference type="AlphaFoldDB" id="A0AAU6Q7P1"/>
<dbReference type="InterPro" id="IPR027417">
    <property type="entry name" value="P-loop_NTPase"/>
</dbReference>
<dbReference type="EMBL" id="CP149783">
    <property type="protein sequence ID" value="WYF46363.1"/>
    <property type="molecule type" value="Genomic_DNA"/>
</dbReference>
<proteinExistence type="predicted"/>
<dbReference type="GO" id="GO:0005524">
    <property type="term" value="F:ATP binding"/>
    <property type="evidence" value="ECO:0007669"/>
    <property type="project" value="InterPro"/>
</dbReference>
<evidence type="ECO:0000259" key="1">
    <source>
        <dbReference type="SMART" id="SM00382"/>
    </source>
</evidence>
<dbReference type="RefSeq" id="WP_339097842.1">
    <property type="nucleotide sequence ID" value="NZ_CP149783.1"/>
</dbReference>
<gene>
    <name evidence="2" type="ORF">WDJ50_14960</name>
</gene>
<name>A0AAU6Q7P1_9DEIO</name>
<dbReference type="GO" id="GO:0016887">
    <property type="term" value="F:ATP hydrolysis activity"/>
    <property type="evidence" value="ECO:0007669"/>
    <property type="project" value="InterPro"/>
</dbReference>
<feature type="domain" description="AAA+ ATPase" evidence="1">
    <location>
        <begin position="223"/>
        <end position="394"/>
    </location>
</feature>
<organism evidence="2">
    <name type="scientific">Deinococcus sp. VB142</name>
    <dbReference type="NCBI Taxonomy" id="3112952"/>
    <lineage>
        <taxon>Bacteria</taxon>
        <taxon>Thermotogati</taxon>
        <taxon>Deinococcota</taxon>
        <taxon>Deinococci</taxon>
        <taxon>Deinococcales</taxon>
        <taxon>Deinococcaceae</taxon>
        <taxon>Deinococcus</taxon>
    </lineage>
</organism>
<dbReference type="Pfam" id="PF07728">
    <property type="entry name" value="AAA_5"/>
    <property type="match status" value="1"/>
</dbReference>
<accession>A0AAU6Q7P1</accession>
<reference evidence="2" key="1">
    <citation type="submission" date="2024-03" db="EMBL/GenBank/DDBJ databases">
        <title>Deinococcus weizhi sp. nov., isolated from human skin.</title>
        <authorList>
            <person name="Wei Z."/>
            <person name="Tian F."/>
            <person name="Yang C."/>
            <person name="Xin L.T."/>
            <person name="Wen Z.J."/>
            <person name="Lan K.C."/>
            <person name="Yu L."/>
            <person name="Zhe W."/>
            <person name="Dan F.D."/>
            <person name="Jun W."/>
            <person name="Rui Z."/>
            <person name="Yong X.J."/>
            <person name="Ting Y."/>
            <person name="Wei X."/>
            <person name="Xu Z.G."/>
            <person name="Xin Z."/>
            <person name="Dong F.G."/>
            <person name="Ni X.M."/>
            <person name="Zheng M.G."/>
            <person name="Chun Y."/>
            <person name="Qian W.X."/>
        </authorList>
    </citation>
    <scope>NUCLEOTIDE SEQUENCE</scope>
    <source>
        <strain evidence="2">VB142</strain>
    </source>
</reference>
<evidence type="ECO:0000313" key="2">
    <source>
        <dbReference type="EMBL" id="WYF46363.1"/>
    </source>
</evidence>
<dbReference type="SMART" id="SM00382">
    <property type="entry name" value="AAA"/>
    <property type="match status" value="1"/>
</dbReference>
<sequence>MINHKAVFGHKCALFPGIGMGGRVTMPGNVVSKLDPSAKAMRVVPWGALEAVGQVMLGRVGAHVAGQSVTLQCRDKDDNVLHIGLERRGNHVHWINAGSTVRPYLLLLAQAMFLGDIPELSERWSNLLSRGRNLCSRKEGQDFSARELDRMSHDNVFKDALYQVLDTLYSAGKVYGPNYTESEQDLQAPGSYPQTPVLLGGQAVTQRASSGSAEGRLIRRASAGVRALLCGPTGTGKTEMGKRVALALGAKLVSIKGRPGLEDRDMIGFFSPTAQGPRWVDGPLARAWRMAQAGERTVLLVDELLRLDPYHRNVLIGGLDDISAAEVRLMGKDVPDGRYYMLDLPGADEVLFAPTSLLSILCTTNVGANYTQSGEIDPALLRRFQRVMFVSYPEEQDIMPVYEAACTPSAAACAYALEVTTRTMTTEHGQLLERPMNIGVTLNYLAEVKDLLACGLSEHDALQEALEVTVAPFCCSLETGEVDSAALKALQIKLSDILKSSVQKVA</sequence>
<dbReference type="InterPro" id="IPR011704">
    <property type="entry name" value="ATPase_dyneun-rel_AAA"/>
</dbReference>